<evidence type="ECO:0000256" key="1">
    <source>
        <dbReference type="SAM" id="Coils"/>
    </source>
</evidence>
<sequence length="519" mass="59856">KMATQDQSTSDEFQERLQALTAENLRDKNERLFTKVGYLESRLGHLASSNTDLSCRLVQSEEEKLKISKELVEEKIQTNKMREHFEEEMFELKNKILNQDGVIAELEMDRDKLLRELQSAEARLRVGEKSGQDLTEEYNTLKKNYLVLAEARDKELAQSEELSAELLALAQAQDALRRQLAEQQQSVKTTTQGLHGELDRVQVLIRRMSCNRVKVRKCISCINSGTLMESFLLGNQDEIKDMLEKMKNSYEEQQKKLEEKDIAEVIVDTITALMCSQSQVKEVEEQNSKLQLQVKELNEEYRARLVCYIQDIAVNGKTPSEGTKMRAFVESMLQDVRSSYRVREEQLASAARSFKKRLQKITKSHHALLIAYRVQREQMLAKPESGLDPGPPEAHFSLEPTELRDETEKELQHLRQDKARLEGQLLAAQEQQHKGLLQEQTCEDSWPDIRKQLKEITDSTLKERTLLITRAAVAEAQVLELQDYIDNHLGRYKQEITHLRRLHGIQEVGRSQSANSSLH</sequence>
<dbReference type="InterPro" id="IPR039873">
    <property type="entry name" value="CCDC78"/>
</dbReference>
<dbReference type="STRING" id="1841481.ENSSLDP00000015898"/>
<accession>A0A3B4XX86</accession>
<dbReference type="PANTHER" id="PTHR22106">
    <property type="entry name" value="COILED-COIL DOMAIN-CONTAINING PROTEIN 78"/>
    <property type="match status" value="1"/>
</dbReference>
<dbReference type="Proteomes" id="UP000261360">
    <property type="component" value="Unplaced"/>
</dbReference>
<feature type="coiled-coil region" evidence="1">
    <location>
        <begin position="404"/>
        <end position="431"/>
    </location>
</feature>
<dbReference type="GO" id="GO:0048741">
    <property type="term" value="P:skeletal muscle fiber development"/>
    <property type="evidence" value="ECO:0007669"/>
    <property type="project" value="Ensembl"/>
</dbReference>
<keyword evidence="1" id="KW-0175">Coiled coil</keyword>
<dbReference type="PANTHER" id="PTHR22106:SF5">
    <property type="entry name" value="COILED-COIL DOMAIN-CONTAINING PROTEIN 78"/>
    <property type="match status" value="1"/>
</dbReference>
<dbReference type="AlphaFoldDB" id="A0A3B4XX86"/>
<organism evidence="3 4">
    <name type="scientific">Seriola lalandi dorsalis</name>
    <dbReference type="NCBI Taxonomy" id="1841481"/>
    <lineage>
        <taxon>Eukaryota</taxon>
        <taxon>Metazoa</taxon>
        <taxon>Chordata</taxon>
        <taxon>Craniata</taxon>
        <taxon>Vertebrata</taxon>
        <taxon>Euteleostomi</taxon>
        <taxon>Actinopterygii</taxon>
        <taxon>Neopterygii</taxon>
        <taxon>Teleostei</taxon>
        <taxon>Neoteleostei</taxon>
        <taxon>Acanthomorphata</taxon>
        <taxon>Carangaria</taxon>
        <taxon>Carangiformes</taxon>
        <taxon>Carangidae</taxon>
        <taxon>Seriola</taxon>
    </lineage>
</organism>
<evidence type="ECO:0000259" key="2">
    <source>
        <dbReference type="Pfam" id="PF14739"/>
    </source>
</evidence>
<reference evidence="3" key="2">
    <citation type="submission" date="2025-09" db="UniProtKB">
        <authorList>
            <consortium name="Ensembl"/>
        </authorList>
    </citation>
    <scope>IDENTIFICATION</scope>
</reference>
<evidence type="ECO:0000313" key="3">
    <source>
        <dbReference type="Ensembl" id="ENSSLDP00000015898.1"/>
    </source>
</evidence>
<feature type="coiled-coil region" evidence="1">
    <location>
        <begin position="236"/>
        <end position="300"/>
    </location>
</feature>
<dbReference type="GeneTree" id="ENSGT00390000013678"/>
<dbReference type="GO" id="GO:0005737">
    <property type="term" value="C:cytoplasm"/>
    <property type="evidence" value="ECO:0007669"/>
    <property type="project" value="TreeGrafter"/>
</dbReference>
<name>A0A3B4XX86_SERLL</name>
<reference evidence="3" key="1">
    <citation type="submission" date="2025-08" db="UniProtKB">
        <authorList>
            <consortium name="Ensembl"/>
        </authorList>
    </citation>
    <scope>IDENTIFICATION</scope>
</reference>
<dbReference type="Pfam" id="PF14739">
    <property type="entry name" value="DUF4472"/>
    <property type="match status" value="1"/>
</dbReference>
<proteinExistence type="predicted"/>
<feature type="domain" description="DUF4472" evidence="2">
    <location>
        <begin position="60"/>
        <end position="166"/>
    </location>
</feature>
<dbReference type="InterPro" id="IPR029329">
    <property type="entry name" value="DUF4472"/>
</dbReference>
<protein>
    <submittedName>
        <fullName evidence="3">Coiled-coil domain containing 78</fullName>
    </submittedName>
</protein>
<keyword evidence="4" id="KW-1185">Reference proteome</keyword>
<dbReference type="Ensembl" id="ENSSLDT00000016481.1">
    <property type="protein sequence ID" value="ENSSLDP00000015898.1"/>
    <property type="gene ID" value="ENSSLDG00000012609.1"/>
</dbReference>
<feature type="coiled-coil region" evidence="1">
    <location>
        <begin position="103"/>
        <end position="130"/>
    </location>
</feature>
<evidence type="ECO:0000313" key="4">
    <source>
        <dbReference type="Proteomes" id="UP000261360"/>
    </source>
</evidence>